<organism evidence="1 2">
    <name type="scientific">Lindgomyces ingoldianus</name>
    <dbReference type="NCBI Taxonomy" id="673940"/>
    <lineage>
        <taxon>Eukaryota</taxon>
        <taxon>Fungi</taxon>
        <taxon>Dikarya</taxon>
        <taxon>Ascomycota</taxon>
        <taxon>Pezizomycotina</taxon>
        <taxon>Dothideomycetes</taxon>
        <taxon>Pleosporomycetidae</taxon>
        <taxon>Pleosporales</taxon>
        <taxon>Lindgomycetaceae</taxon>
        <taxon>Lindgomyces</taxon>
    </lineage>
</organism>
<reference evidence="1" key="1">
    <citation type="journal article" date="2020" name="Stud. Mycol.">
        <title>101 Dothideomycetes genomes: a test case for predicting lifestyles and emergence of pathogens.</title>
        <authorList>
            <person name="Haridas S."/>
            <person name="Albert R."/>
            <person name="Binder M."/>
            <person name="Bloem J."/>
            <person name="Labutti K."/>
            <person name="Salamov A."/>
            <person name="Andreopoulos B."/>
            <person name="Baker S."/>
            <person name="Barry K."/>
            <person name="Bills G."/>
            <person name="Bluhm B."/>
            <person name="Cannon C."/>
            <person name="Castanera R."/>
            <person name="Culley D."/>
            <person name="Daum C."/>
            <person name="Ezra D."/>
            <person name="Gonzalez J."/>
            <person name="Henrissat B."/>
            <person name="Kuo A."/>
            <person name="Liang C."/>
            <person name="Lipzen A."/>
            <person name="Lutzoni F."/>
            <person name="Magnuson J."/>
            <person name="Mondo S."/>
            <person name="Nolan M."/>
            <person name="Ohm R."/>
            <person name="Pangilinan J."/>
            <person name="Park H.-J."/>
            <person name="Ramirez L."/>
            <person name="Alfaro M."/>
            <person name="Sun H."/>
            <person name="Tritt A."/>
            <person name="Yoshinaga Y."/>
            <person name="Zwiers L.-H."/>
            <person name="Turgeon B."/>
            <person name="Goodwin S."/>
            <person name="Spatafora J."/>
            <person name="Crous P."/>
            <person name="Grigoriev I."/>
        </authorList>
    </citation>
    <scope>NUCLEOTIDE SEQUENCE</scope>
    <source>
        <strain evidence="1">ATCC 200398</strain>
    </source>
</reference>
<gene>
    <name evidence="1" type="ORF">BDR25DRAFT_348329</name>
</gene>
<evidence type="ECO:0000313" key="1">
    <source>
        <dbReference type="EMBL" id="KAF2478046.1"/>
    </source>
</evidence>
<keyword evidence="2" id="KW-1185">Reference proteome</keyword>
<protein>
    <submittedName>
        <fullName evidence="1">Uncharacterized protein</fullName>
    </submittedName>
</protein>
<sequence>MFIAAGRTRRAGRISYAEPFTTIRERVNGMSDCVLKPHLVAEHQDLCPNHHDNDGYNAHRATTPPPSQAAAAAIEVSHKHKKQKRGLEEGFRGRRYRQYGMNFCVSLNLFHRVVTISFKALQKILLVIIGLAHSAVTLILVWFILKLKVNSIPSILGVGMNGVDKLDDTRHIESGSDGEGRNTVILEQVSSPWSLVGLGVEKVSPRHEEPRRCPASGQLCISENSDGG</sequence>
<proteinExistence type="predicted"/>
<dbReference type="Proteomes" id="UP000799755">
    <property type="component" value="Unassembled WGS sequence"/>
</dbReference>
<accession>A0ACB6RG10</accession>
<dbReference type="EMBL" id="MU003492">
    <property type="protein sequence ID" value="KAF2478046.1"/>
    <property type="molecule type" value="Genomic_DNA"/>
</dbReference>
<name>A0ACB6RG10_9PLEO</name>
<evidence type="ECO:0000313" key="2">
    <source>
        <dbReference type="Proteomes" id="UP000799755"/>
    </source>
</evidence>
<comment type="caution">
    <text evidence="1">The sequence shown here is derived from an EMBL/GenBank/DDBJ whole genome shotgun (WGS) entry which is preliminary data.</text>
</comment>